<reference evidence="7 8" key="1">
    <citation type="submission" date="2023-03" db="EMBL/GenBank/DDBJ databases">
        <title>Genome insight into feeding habits of ladybird beetles.</title>
        <authorList>
            <person name="Li H.-S."/>
            <person name="Huang Y.-H."/>
            <person name="Pang H."/>
        </authorList>
    </citation>
    <scope>NUCLEOTIDE SEQUENCE [LARGE SCALE GENOMIC DNA]</scope>
    <source>
        <strain evidence="7">SYSU_2023b</strain>
        <tissue evidence="7">Whole body</tissue>
    </source>
</reference>
<dbReference type="InterPro" id="IPR001373">
    <property type="entry name" value="Cullin_N"/>
</dbReference>
<keyword evidence="8" id="KW-1185">Reference proteome</keyword>
<evidence type="ECO:0000256" key="1">
    <source>
        <dbReference type="ARBA" id="ARBA00006019"/>
    </source>
</evidence>
<dbReference type="AlphaFoldDB" id="A0AAW1UNJ0"/>
<evidence type="ECO:0000256" key="4">
    <source>
        <dbReference type="PROSITE-ProRule" id="PRU00330"/>
    </source>
</evidence>
<dbReference type="Pfam" id="PF00888">
    <property type="entry name" value="Cullin"/>
    <property type="match status" value="1"/>
</dbReference>
<dbReference type="SUPFAM" id="SSF75632">
    <property type="entry name" value="Cullin homology domain"/>
    <property type="match status" value="1"/>
</dbReference>
<dbReference type="Pfam" id="PF26557">
    <property type="entry name" value="Cullin_AB"/>
    <property type="match status" value="1"/>
</dbReference>
<comment type="similarity">
    <text evidence="1 4 5">Belongs to the cullin family.</text>
</comment>
<dbReference type="FunFam" id="1.20.1310.10:FF:000001">
    <property type="entry name" value="Cullin 3"/>
    <property type="match status" value="1"/>
</dbReference>
<dbReference type="SUPFAM" id="SSF74788">
    <property type="entry name" value="Cullin repeat-like"/>
    <property type="match status" value="1"/>
</dbReference>
<dbReference type="Gene3D" id="1.20.1310.10">
    <property type="entry name" value="Cullin Repeats"/>
    <property type="match status" value="4"/>
</dbReference>
<dbReference type="InterPro" id="IPR036390">
    <property type="entry name" value="WH_DNA-bd_sf"/>
</dbReference>
<dbReference type="InterPro" id="IPR045093">
    <property type="entry name" value="Cullin"/>
</dbReference>
<evidence type="ECO:0000259" key="6">
    <source>
        <dbReference type="PROSITE" id="PS50069"/>
    </source>
</evidence>
<dbReference type="PANTHER" id="PTHR11932">
    <property type="entry name" value="CULLIN"/>
    <property type="match status" value="1"/>
</dbReference>
<dbReference type="SMART" id="SM00884">
    <property type="entry name" value="Cullin_Nedd8"/>
    <property type="match status" value="1"/>
</dbReference>
<dbReference type="InterPro" id="IPR019559">
    <property type="entry name" value="Cullin_neddylation_domain"/>
</dbReference>
<dbReference type="InterPro" id="IPR016157">
    <property type="entry name" value="Cullin_CS"/>
</dbReference>
<dbReference type="PROSITE" id="PS01256">
    <property type="entry name" value="CULLIN_1"/>
    <property type="match status" value="1"/>
</dbReference>
<evidence type="ECO:0000256" key="2">
    <source>
        <dbReference type="ARBA" id="ARBA00022499"/>
    </source>
</evidence>
<evidence type="ECO:0000256" key="3">
    <source>
        <dbReference type="ARBA" id="ARBA00022843"/>
    </source>
</evidence>
<dbReference type="FunFam" id="3.30.230.130:FF:000001">
    <property type="entry name" value="Cullin 4A"/>
    <property type="match status" value="1"/>
</dbReference>
<organism evidence="7 8">
    <name type="scientific">Henosepilachna vigintioctopunctata</name>
    <dbReference type="NCBI Taxonomy" id="420089"/>
    <lineage>
        <taxon>Eukaryota</taxon>
        <taxon>Metazoa</taxon>
        <taxon>Ecdysozoa</taxon>
        <taxon>Arthropoda</taxon>
        <taxon>Hexapoda</taxon>
        <taxon>Insecta</taxon>
        <taxon>Pterygota</taxon>
        <taxon>Neoptera</taxon>
        <taxon>Endopterygota</taxon>
        <taxon>Coleoptera</taxon>
        <taxon>Polyphaga</taxon>
        <taxon>Cucujiformia</taxon>
        <taxon>Coccinelloidea</taxon>
        <taxon>Coccinellidae</taxon>
        <taxon>Epilachninae</taxon>
        <taxon>Epilachnini</taxon>
        <taxon>Henosepilachna</taxon>
    </lineage>
</organism>
<dbReference type="Gene3D" id="3.30.230.130">
    <property type="entry name" value="Cullin, Chain C, Domain 2"/>
    <property type="match status" value="1"/>
</dbReference>
<protein>
    <recommendedName>
        <fullName evidence="6">Cullin family profile domain-containing protein</fullName>
    </recommendedName>
</protein>
<sequence>MALTKNTINILNFKGIPYLHSNYPEKQWAILEPEIIAIMNGQKTSKSLEDIYRMVQNLHTFNNLEAYSLNNLRIIIETDLFQKLYVLLDDEDDFLIKINILWKNFQEQMKTIKNIFILFEKSPKSPQHNSVHNISTTLFKNTIVLNGTIKKRILIHLLNYIEMERNGTQIDTKLMRSITNMLTDLQIYTDVFHSEFEKVSDEFYRNEGSKLIKIYSVSEYLKYVSFRLNEEEERGNNYVNGNTKFAMVDIIQKRLISEHVIEILDAGFEKLIEDENYNDLSLLYSLIRQIFDGYNHLSNYFVDYVMKIGNTIMNLPDTQTIESLLKFKNKLNTIIKTCFMKNRVIYEDMRKCFLKFINAQRKKPAQLLAKYVDQKLRAKTINVDELEASLCDIMTIFRLIQGKDIFEAFYKKDLAKRLLLGKSTSQDAESSMVSKLRYECGSTFTSKIEGMFNDINISWEINAAFKQHLNKSPEKDDIPDLSINVLTNSFWPNYPSFNVNLPKEFVDYQNLFQKFYSINHSGKKLLWQPVLGYCILKADFENGKKELQVSLFQTLILLLFNASAELCYTEIKELTNLDEVELNRTLISLTCGKSRVLLKKPKGLEINGTDVFTLNKQFSDRLYRIRINQIQLKETKEEERETEKSVLIDRQFQIDAAIVRIMKCQKSISHTNLISELFNRLVIPVTPCDLKKRIELLIEREYMERSKDNPTNYNYIA</sequence>
<dbReference type="InterPro" id="IPR059120">
    <property type="entry name" value="Cullin-like_AB"/>
</dbReference>
<dbReference type="FunFam" id="1.10.10.10:FF:000050">
    <property type="entry name" value="Cullin 4B"/>
    <property type="match status" value="1"/>
</dbReference>
<dbReference type="PROSITE" id="PS50069">
    <property type="entry name" value="CULLIN_2"/>
    <property type="match status" value="1"/>
</dbReference>
<proteinExistence type="inferred from homology"/>
<dbReference type="SUPFAM" id="SSF46785">
    <property type="entry name" value="Winged helix' DNA-binding domain"/>
    <property type="match status" value="1"/>
</dbReference>
<keyword evidence="2" id="KW-1017">Isopeptide bond</keyword>
<gene>
    <name evidence="7" type="ORF">WA026_022514</name>
</gene>
<evidence type="ECO:0000313" key="8">
    <source>
        <dbReference type="Proteomes" id="UP001431783"/>
    </source>
</evidence>
<dbReference type="Gene3D" id="1.10.10.10">
    <property type="entry name" value="Winged helix-like DNA-binding domain superfamily/Winged helix DNA-binding domain"/>
    <property type="match status" value="1"/>
</dbReference>
<accession>A0AAW1UNJ0</accession>
<dbReference type="GO" id="GO:0006511">
    <property type="term" value="P:ubiquitin-dependent protein catabolic process"/>
    <property type="evidence" value="ECO:0007669"/>
    <property type="project" value="InterPro"/>
</dbReference>
<dbReference type="InterPro" id="IPR036388">
    <property type="entry name" value="WH-like_DNA-bd_sf"/>
</dbReference>
<name>A0AAW1UNJ0_9CUCU</name>
<dbReference type="Proteomes" id="UP001431783">
    <property type="component" value="Unassembled WGS sequence"/>
</dbReference>
<dbReference type="SMART" id="SM00182">
    <property type="entry name" value="CULLIN"/>
    <property type="match status" value="1"/>
</dbReference>
<dbReference type="InterPro" id="IPR036317">
    <property type="entry name" value="Cullin_homology_sf"/>
</dbReference>
<comment type="caution">
    <text evidence="7">The sequence shown here is derived from an EMBL/GenBank/DDBJ whole genome shotgun (WGS) entry which is preliminary data.</text>
</comment>
<evidence type="ECO:0000256" key="5">
    <source>
        <dbReference type="RuleBase" id="RU003829"/>
    </source>
</evidence>
<keyword evidence="3" id="KW-0832">Ubl conjugation</keyword>
<dbReference type="InterPro" id="IPR016159">
    <property type="entry name" value="Cullin_repeat-like_dom_sf"/>
</dbReference>
<feature type="domain" description="Cullin family profile" evidence="6">
    <location>
        <begin position="363"/>
        <end position="590"/>
    </location>
</feature>
<dbReference type="GO" id="GO:0031625">
    <property type="term" value="F:ubiquitin protein ligase binding"/>
    <property type="evidence" value="ECO:0007669"/>
    <property type="project" value="InterPro"/>
</dbReference>
<dbReference type="EMBL" id="JARQZJ010000079">
    <property type="protein sequence ID" value="KAK9882645.1"/>
    <property type="molecule type" value="Genomic_DNA"/>
</dbReference>
<evidence type="ECO:0000313" key="7">
    <source>
        <dbReference type="EMBL" id="KAK9882645.1"/>
    </source>
</evidence>
<dbReference type="InterPro" id="IPR016158">
    <property type="entry name" value="Cullin_homology"/>
</dbReference>
<dbReference type="GO" id="GO:0031461">
    <property type="term" value="C:cullin-RING ubiquitin ligase complex"/>
    <property type="evidence" value="ECO:0007669"/>
    <property type="project" value="InterPro"/>
</dbReference>
<dbReference type="FunFam" id="1.20.1310.10:FF:000002">
    <property type="entry name" value="cullin-3 isoform X1"/>
    <property type="match status" value="1"/>
</dbReference>
<dbReference type="Pfam" id="PF10557">
    <property type="entry name" value="Cullin_Nedd8"/>
    <property type="match status" value="1"/>
</dbReference>